<keyword evidence="1" id="KW-0328">Glycosyltransferase</keyword>
<dbReference type="EMBL" id="NFLC01000007">
    <property type="protein sequence ID" value="OUQ10786.1"/>
    <property type="molecule type" value="Genomic_DNA"/>
</dbReference>
<evidence type="ECO:0000259" key="3">
    <source>
        <dbReference type="Pfam" id="PF00535"/>
    </source>
</evidence>
<dbReference type="RefSeq" id="WP_047334399.1">
    <property type="nucleotide sequence ID" value="NZ_CP144502.1"/>
</dbReference>
<dbReference type="SUPFAM" id="SSF53448">
    <property type="entry name" value="Nucleotide-diphospho-sugar transferases"/>
    <property type="match status" value="1"/>
</dbReference>
<feature type="domain" description="Glycosyltransferase 2-like" evidence="3">
    <location>
        <begin position="6"/>
        <end position="109"/>
    </location>
</feature>
<proteinExistence type="predicted"/>
<name>A0A0I9WCA6_9ENTE</name>
<dbReference type="InterPro" id="IPR001173">
    <property type="entry name" value="Glyco_trans_2-like"/>
</dbReference>
<dbReference type="AlphaFoldDB" id="A0A0I9WCA6"/>
<dbReference type="Pfam" id="PF00535">
    <property type="entry name" value="Glycos_transf_2"/>
    <property type="match status" value="1"/>
</dbReference>
<dbReference type="Gene3D" id="3.90.550.10">
    <property type="entry name" value="Spore Coat Polysaccharide Biosynthesis Protein SpsA, Chain A"/>
    <property type="match status" value="1"/>
</dbReference>
<gene>
    <name evidence="4" type="ORF">B5E88_04960</name>
</gene>
<dbReference type="PANTHER" id="PTHR22916:SF51">
    <property type="entry name" value="GLYCOSYLTRANSFERASE EPSH-RELATED"/>
    <property type="match status" value="1"/>
</dbReference>
<accession>A0A0I9WCA6</accession>
<evidence type="ECO:0000256" key="1">
    <source>
        <dbReference type="ARBA" id="ARBA00022676"/>
    </source>
</evidence>
<dbReference type="InterPro" id="IPR029044">
    <property type="entry name" value="Nucleotide-diphossugar_trans"/>
</dbReference>
<reference evidence="5" key="1">
    <citation type="submission" date="2017-04" db="EMBL/GenBank/DDBJ databases">
        <title>Function of individual gut microbiota members based on whole genome sequencing of pure cultures obtained from chicken caecum.</title>
        <authorList>
            <person name="Medvecky M."/>
            <person name="Cejkova D."/>
            <person name="Polansky O."/>
            <person name="Karasova D."/>
            <person name="Kubasova T."/>
            <person name="Cizek A."/>
            <person name="Rychlik I."/>
        </authorList>
    </citation>
    <scope>NUCLEOTIDE SEQUENCE [LARGE SCALE GENOMIC DNA]</scope>
    <source>
        <strain evidence="5">An144</strain>
    </source>
</reference>
<sequence length="336" mass="39341">MKKVLSIIVPSYNSQDYLKRCVEYLLIGGSRVEILIVNDGSKDNTGKIAEDYQAQYPEIVRAIHQENGGHGEAVNTGIKHATGEYVKVVDSDDWVDPDAYEKILDCLASFTDPIDLLISNYVYEKQGAKRKKVIEYTSFLPTNQVFSWEATKRFPVGKYLLMHSVIYRRQLLLSQHLVLPKHTFYVDNLYVFEPLPAVKKMYYLDVDFYRYYIGREDQSVNEQVMIKRIDQQLYINRRMIAFFAQHPTTDKNLQAYMFKYAEIITMISSVLLIKEGSRESLAKKRELWQYIRKQDVKLYRKLRRGFFGFGVHLPGKSGRMIVIGFYRLVHKLYGFN</sequence>
<keyword evidence="2 4" id="KW-0808">Transferase</keyword>
<dbReference type="CDD" id="cd00761">
    <property type="entry name" value="Glyco_tranf_GTA_type"/>
    <property type="match status" value="1"/>
</dbReference>
<evidence type="ECO:0000313" key="4">
    <source>
        <dbReference type="EMBL" id="OUQ10786.1"/>
    </source>
</evidence>
<protein>
    <submittedName>
        <fullName evidence="4">Glycosyl transferase</fullName>
    </submittedName>
</protein>
<organism evidence="4 5">
    <name type="scientific">Enterococcus cecorum</name>
    <dbReference type="NCBI Taxonomy" id="44008"/>
    <lineage>
        <taxon>Bacteria</taxon>
        <taxon>Bacillati</taxon>
        <taxon>Bacillota</taxon>
        <taxon>Bacilli</taxon>
        <taxon>Lactobacillales</taxon>
        <taxon>Enterococcaceae</taxon>
        <taxon>Enterococcus</taxon>
    </lineage>
</organism>
<dbReference type="Proteomes" id="UP000196074">
    <property type="component" value="Unassembled WGS sequence"/>
</dbReference>
<dbReference type="PANTHER" id="PTHR22916">
    <property type="entry name" value="GLYCOSYLTRANSFERASE"/>
    <property type="match status" value="1"/>
</dbReference>
<evidence type="ECO:0000313" key="5">
    <source>
        <dbReference type="Proteomes" id="UP000196074"/>
    </source>
</evidence>
<dbReference type="GO" id="GO:0016757">
    <property type="term" value="F:glycosyltransferase activity"/>
    <property type="evidence" value="ECO:0007669"/>
    <property type="project" value="UniProtKB-KW"/>
</dbReference>
<comment type="caution">
    <text evidence="4">The sequence shown here is derived from an EMBL/GenBank/DDBJ whole genome shotgun (WGS) entry which is preliminary data.</text>
</comment>
<evidence type="ECO:0000256" key="2">
    <source>
        <dbReference type="ARBA" id="ARBA00022679"/>
    </source>
</evidence>